<reference evidence="2" key="1">
    <citation type="submission" date="2017-08" db="EMBL/GenBank/DDBJ databases">
        <authorList>
            <person name="Varghese N."/>
            <person name="Submissions S."/>
        </authorList>
    </citation>
    <scope>NUCLEOTIDE SEQUENCE [LARGE SCALE GENOMIC DNA]</scope>
    <source>
        <strain evidence="2">JC23</strain>
    </source>
</reference>
<evidence type="ECO:0000313" key="2">
    <source>
        <dbReference type="Proteomes" id="UP000219252"/>
    </source>
</evidence>
<gene>
    <name evidence="1" type="ORF">SAMN05877842_10718</name>
</gene>
<keyword evidence="2" id="KW-1185">Reference proteome</keyword>
<protein>
    <submittedName>
        <fullName evidence="1">Uncharacterized protein</fullName>
    </submittedName>
</protein>
<proteinExistence type="predicted"/>
<dbReference type="AlphaFoldDB" id="A0A285UDT3"/>
<evidence type="ECO:0000313" key="1">
    <source>
        <dbReference type="EMBL" id="SOC40040.1"/>
    </source>
</evidence>
<name>A0A285UDT3_9BACL</name>
<dbReference type="EMBL" id="OBQC01000007">
    <property type="protein sequence ID" value="SOC40040.1"/>
    <property type="molecule type" value="Genomic_DNA"/>
</dbReference>
<organism evidence="1 2">
    <name type="scientific">Ureibacillus acetophenoni</name>
    <dbReference type="NCBI Taxonomy" id="614649"/>
    <lineage>
        <taxon>Bacteria</taxon>
        <taxon>Bacillati</taxon>
        <taxon>Bacillota</taxon>
        <taxon>Bacilli</taxon>
        <taxon>Bacillales</taxon>
        <taxon>Caryophanaceae</taxon>
        <taxon>Ureibacillus</taxon>
    </lineage>
</organism>
<dbReference type="Proteomes" id="UP000219252">
    <property type="component" value="Unassembled WGS sequence"/>
</dbReference>
<accession>A0A285UDT3</accession>
<sequence>MVMEKVMPMVTAMAMEKIKNKKLHKKVEELCLARGHSSSFLIFACISLQGRLAFHF</sequence>